<keyword evidence="4 11" id="KW-0378">Hydrolase</keyword>
<evidence type="ECO:0000256" key="11">
    <source>
        <dbReference type="RuleBase" id="RU361175"/>
    </source>
</evidence>
<dbReference type="InterPro" id="IPR017853">
    <property type="entry name" value="GH"/>
</dbReference>
<dbReference type="PROSITE" id="PS00653">
    <property type="entry name" value="GLYCOSYL_HYDROL_F1_2"/>
    <property type="match status" value="1"/>
</dbReference>
<dbReference type="GO" id="GO:0005829">
    <property type="term" value="C:cytosol"/>
    <property type="evidence" value="ECO:0007669"/>
    <property type="project" value="TreeGrafter"/>
</dbReference>
<evidence type="ECO:0000256" key="3">
    <source>
        <dbReference type="ARBA" id="ARBA00012744"/>
    </source>
</evidence>
<dbReference type="InterPro" id="IPR033132">
    <property type="entry name" value="GH_1_N_CS"/>
</dbReference>
<feature type="active site" description="Proton donor" evidence="9">
    <location>
        <position position="178"/>
    </location>
</feature>
<dbReference type="EC" id="3.2.1.21" evidence="3 11"/>
<keyword evidence="8" id="KW-0624">Polysaccharide degradation</keyword>
<evidence type="ECO:0000256" key="9">
    <source>
        <dbReference type="PIRSR" id="PIRSR617736-1"/>
    </source>
</evidence>
<feature type="binding site" evidence="10">
    <location>
        <position position="303"/>
    </location>
    <ligand>
        <name>substrate</name>
    </ligand>
</feature>
<keyword evidence="6" id="KW-0119">Carbohydrate metabolism</keyword>
<evidence type="ECO:0000256" key="7">
    <source>
        <dbReference type="ARBA" id="ARBA00023295"/>
    </source>
</evidence>
<gene>
    <name evidence="12" type="ORF">MRBLWS13_000426</name>
</gene>
<sequence length="458" mass="49518">MTKESTVPQHPSVDLAPFPPGFRWSAATAAFQVEGSRAADGRGRSIWDDFVDAPGAVRDAATADPGPDSYRRHREDVALLAGLGVDRYRFSISWVRVQPEAGGPVLQTGLDYYRRLADDLLDAGVTPFATLYHWDLPSVLEEAGGWLERDTAQRFGEYAGIVAEALGDRIRHWYTLNEPVSTSLQGYAVGTLAPGRQLLFGSLPTVHHQLLAHGLAERALRAAGAEEVGIVNNHTLVLPASGTDADLTAAAVYDVLHNRVFAEPVLTGAYPDLEAFGIPPMPVEDGDLEVISAPGDFYGINFYNPTTIAAAAPGSPVPFEIVPTPGAPVTGFGPEWPVVPASLTELLLDFRDRYGDRLPPLVIGENGASFPEPAHVDGPIDDAERIAYLAGHIDAVGAAVRAGVDVREYTVWSLLDNFEWADGWSQRFGLVHVDFDTAERTPKTSFDWYRALIAEARS</sequence>
<evidence type="ECO:0000256" key="4">
    <source>
        <dbReference type="ARBA" id="ARBA00022801"/>
    </source>
</evidence>
<comment type="similarity">
    <text evidence="2 11">Belongs to the glycosyl hydrolase 1 family.</text>
</comment>
<dbReference type="FunFam" id="3.20.20.80:FF:000004">
    <property type="entry name" value="Beta-glucosidase 6-phospho-beta-glucosidase"/>
    <property type="match status" value="1"/>
</dbReference>
<organism evidence="12">
    <name type="scientific">Microbacterium sp. LWS13-1.2</name>
    <dbReference type="NCBI Taxonomy" id="3135264"/>
    <lineage>
        <taxon>Bacteria</taxon>
        <taxon>Bacillati</taxon>
        <taxon>Actinomycetota</taxon>
        <taxon>Actinomycetes</taxon>
        <taxon>Micrococcales</taxon>
        <taxon>Microbacteriaceae</taxon>
        <taxon>Microbacterium</taxon>
    </lineage>
</organism>
<dbReference type="InterPro" id="IPR001360">
    <property type="entry name" value="Glyco_hydro_1"/>
</dbReference>
<comment type="catalytic activity">
    <reaction evidence="1 11">
        <text>Hydrolysis of terminal, non-reducing beta-D-glucosyl residues with release of beta-D-glucose.</text>
        <dbReference type="EC" id="3.2.1.21"/>
    </reaction>
</comment>
<dbReference type="AlphaFoldDB" id="A0AAU6S7D9"/>
<dbReference type="GO" id="GO:0008422">
    <property type="term" value="F:beta-glucosidase activity"/>
    <property type="evidence" value="ECO:0007669"/>
    <property type="project" value="UniProtKB-EC"/>
</dbReference>
<name>A0AAU6S7D9_9MICO</name>
<dbReference type="InterPro" id="IPR017736">
    <property type="entry name" value="Glyco_hydro_1_beta-glucosidase"/>
</dbReference>
<feature type="binding site" evidence="10">
    <location>
        <begin position="419"/>
        <end position="420"/>
    </location>
    <ligand>
        <name>substrate</name>
    </ligand>
</feature>
<dbReference type="NCBIfam" id="TIGR03356">
    <property type="entry name" value="BGL"/>
    <property type="match status" value="1"/>
</dbReference>
<feature type="binding site" evidence="10">
    <location>
        <position position="177"/>
    </location>
    <ligand>
        <name>substrate</name>
    </ligand>
</feature>
<dbReference type="RefSeq" id="WP_349427434.1">
    <property type="nucleotide sequence ID" value="NZ_CP151632.1"/>
</dbReference>
<dbReference type="Pfam" id="PF00232">
    <property type="entry name" value="Glyco_hydro_1"/>
    <property type="match status" value="1"/>
</dbReference>
<dbReference type="GO" id="GO:0030245">
    <property type="term" value="P:cellulose catabolic process"/>
    <property type="evidence" value="ECO:0007669"/>
    <property type="project" value="UniProtKB-KW"/>
</dbReference>
<dbReference type="EMBL" id="CP151632">
    <property type="protein sequence ID" value="WZO32822.1"/>
    <property type="molecule type" value="Genomic_DNA"/>
</dbReference>
<reference evidence="12" key="1">
    <citation type="submission" date="2024-04" db="EMBL/GenBank/DDBJ databases">
        <authorList>
            <person name="Roder T."/>
            <person name="Oberhansli S."/>
            <person name="Kreuzer M."/>
        </authorList>
    </citation>
    <scope>NUCLEOTIDE SEQUENCE</scope>
    <source>
        <strain evidence="12">LWS13-1.2</strain>
    </source>
</reference>
<proteinExistence type="inferred from homology"/>
<dbReference type="Gene3D" id="3.20.20.80">
    <property type="entry name" value="Glycosidases"/>
    <property type="match status" value="1"/>
</dbReference>
<evidence type="ECO:0000256" key="5">
    <source>
        <dbReference type="ARBA" id="ARBA00023001"/>
    </source>
</evidence>
<feature type="active site" description="Nucleophile" evidence="9">
    <location>
        <position position="365"/>
    </location>
</feature>
<keyword evidence="7 11" id="KW-0326">Glycosidase</keyword>
<evidence type="ECO:0000256" key="2">
    <source>
        <dbReference type="ARBA" id="ARBA00010838"/>
    </source>
</evidence>
<accession>A0AAU6S7D9</accession>
<evidence type="ECO:0000313" key="12">
    <source>
        <dbReference type="EMBL" id="WZO32822.1"/>
    </source>
</evidence>
<feature type="binding site" evidence="10">
    <location>
        <position position="32"/>
    </location>
    <ligand>
        <name>substrate</name>
    </ligand>
</feature>
<dbReference type="PANTHER" id="PTHR10353:SF36">
    <property type="entry name" value="LP05116P"/>
    <property type="match status" value="1"/>
</dbReference>
<feature type="binding site" evidence="10">
    <location>
        <position position="412"/>
    </location>
    <ligand>
        <name>substrate</name>
    </ligand>
</feature>
<evidence type="ECO:0000256" key="8">
    <source>
        <dbReference type="ARBA" id="ARBA00023326"/>
    </source>
</evidence>
<protein>
    <recommendedName>
        <fullName evidence="3 11">Beta-glucosidase</fullName>
        <ecNumber evidence="3 11">3.2.1.21</ecNumber>
    </recommendedName>
</protein>
<dbReference type="PRINTS" id="PR00131">
    <property type="entry name" value="GLHYDRLASE1"/>
</dbReference>
<dbReference type="PANTHER" id="PTHR10353">
    <property type="entry name" value="GLYCOSYL HYDROLASE"/>
    <property type="match status" value="1"/>
</dbReference>
<evidence type="ECO:0000256" key="10">
    <source>
        <dbReference type="PIRSR" id="PIRSR617736-2"/>
    </source>
</evidence>
<keyword evidence="5" id="KW-0136">Cellulose degradation</keyword>
<feature type="binding site" evidence="10">
    <location>
        <position position="133"/>
    </location>
    <ligand>
        <name>substrate</name>
    </ligand>
</feature>
<evidence type="ECO:0000256" key="6">
    <source>
        <dbReference type="ARBA" id="ARBA00023277"/>
    </source>
</evidence>
<dbReference type="SUPFAM" id="SSF51445">
    <property type="entry name" value="(Trans)glycosidases"/>
    <property type="match status" value="1"/>
</dbReference>
<evidence type="ECO:0000256" key="1">
    <source>
        <dbReference type="ARBA" id="ARBA00000448"/>
    </source>
</evidence>